<name>A0A1M6MMK0_9PROT</name>
<dbReference type="AlphaFoldDB" id="A0A1M6MMK0"/>
<reference evidence="1 2" key="1">
    <citation type="submission" date="2016-11" db="EMBL/GenBank/DDBJ databases">
        <authorList>
            <person name="Jaros S."/>
            <person name="Januszkiewicz K."/>
            <person name="Wedrychowicz H."/>
        </authorList>
    </citation>
    <scope>NUCLEOTIDE SEQUENCE [LARGE SCALE GENOMIC DNA]</scope>
    <source>
        <strain evidence="1 2">DSM 14916</strain>
    </source>
</reference>
<dbReference type="EMBL" id="FQZF01000022">
    <property type="protein sequence ID" value="SHJ84718.1"/>
    <property type="molecule type" value="Genomic_DNA"/>
</dbReference>
<proteinExistence type="predicted"/>
<accession>A0A1M6MMK0</accession>
<dbReference type="Proteomes" id="UP000184387">
    <property type="component" value="Unassembled WGS sequence"/>
</dbReference>
<evidence type="ECO:0000313" key="1">
    <source>
        <dbReference type="EMBL" id="SHJ84718.1"/>
    </source>
</evidence>
<organism evidence="1 2">
    <name type="scientific">Muricoccus roseus</name>
    <dbReference type="NCBI Taxonomy" id="198092"/>
    <lineage>
        <taxon>Bacteria</taxon>
        <taxon>Pseudomonadati</taxon>
        <taxon>Pseudomonadota</taxon>
        <taxon>Alphaproteobacteria</taxon>
        <taxon>Acetobacterales</taxon>
        <taxon>Roseomonadaceae</taxon>
        <taxon>Muricoccus</taxon>
    </lineage>
</organism>
<keyword evidence="2" id="KW-1185">Reference proteome</keyword>
<sequence length="902" mass="91868">MSSAISGGSAAFYTSIPSGYAAAPSSATTTGGSGTRADIVDIRVPLPSGAFTARAGDSYSVRELFGSPDAALMRVALRGDGDGRLVLRGVDVTGRTDFDPLDYNELQYVAGAEGSAQELVAVARKGTRQADGSWTGIADSDPVQITALVTGTRSLQAAAALRTEPGAGDADADADFVALAQDAAVFAAFGSRTAPALSSSGNITLKEGDTVALHDLFTTSGKTEAALYRVALRTDASAPGGKLLLNGEDVSRRIDFTPEEFINLQFVAGPRGSAQDILVVARAGTRAEDGRWTSIVDSPATAITAAVTGLRSANAAPALRTAVDPADDDADFLKLAQDAAIFAPLGSRTAPGLSTAGDITVKAGDSLSLRDLFPTSGTKEAALFRVALRDDPEGPAGGRLLLNGEDVTGRTEFSPIEFLALQYVAGPEGGAQDILVVARAGTEDGAGGLTGIADSRPALIRAEVTGQRSLNTAEALRTPIDPAASDADFMKLASEAALYTPMGRQVAPGLTTAGNFTAAEGDAYALRDLFTSPYSASVEVSGYRVALRAEDAASGARLLLDGEDVTRRVDFTVEEFRSLQFVAGALGSAQDLLVVARSKDSAGMTVDSRAVQITARSTGERSVNALPALRGAPEDAFARIAQDAAVYAPLGSQAAPRLSAAGDFTAKAGDLFSMNTLFGGGGAVFEEGMTYRVAVRRDPGGGGDGKLLLNGVDVTGRSEFTGEEFAALIFMAGPEGSAQDVMVSARRTGTDGRITESPATEITARATGTRSINALSALRTEDAMESGFERIVRDAAIYDSASSPKLSSAVGPASPSLSAQALVAAVGAYRASTGTASAANTLDLTSLFAGTVGSSQTAGAASPEMQELASLIALLGGGALGGVRTTGLDPAKLTALALNARA</sequence>
<gene>
    <name evidence="1" type="ORF">SAMN02745194_03533</name>
</gene>
<protein>
    <submittedName>
        <fullName evidence="1">Uncharacterized protein</fullName>
    </submittedName>
</protein>
<evidence type="ECO:0000313" key="2">
    <source>
        <dbReference type="Proteomes" id="UP000184387"/>
    </source>
</evidence>
<dbReference type="OrthoDB" id="7262676at2"/>
<dbReference type="STRING" id="198092.SAMN02745194_03533"/>
<dbReference type="RefSeq" id="WP_073137122.1">
    <property type="nucleotide sequence ID" value="NZ_FQZF01000022.1"/>
</dbReference>